<keyword evidence="2" id="KW-0808">Transferase</keyword>
<proteinExistence type="predicted"/>
<reference evidence="2 3" key="1">
    <citation type="submission" date="2018-06" db="EMBL/GenBank/DDBJ databases">
        <authorList>
            <consortium name="Pathogen Informatics"/>
            <person name="Doyle S."/>
        </authorList>
    </citation>
    <scope>NUCLEOTIDE SEQUENCE [LARGE SCALE GENOMIC DNA]</scope>
    <source>
        <strain evidence="2 3">NCTC11621</strain>
    </source>
</reference>
<reference evidence="1" key="2">
    <citation type="submission" date="2024-05" db="EMBL/GenBank/DDBJ databases">
        <title>Determining zoonotic pasteurella genome.</title>
        <authorList>
            <person name="Maeda T."/>
            <person name="Takahashi T."/>
            <person name="Yoshida H."/>
        </authorList>
    </citation>
    <scope>NUCLEOTIDE SEQUENCE</scope>
    <source>
        <strain evidence="1">PA42</strain>
    </source>
</reference>
<sequence>MLSPIDEKRGYFMAKIDPSAVDKIIEYVGGRDNITAVNLF</sequence>
<name>A0A379EV94_9PAST</name>
<evidence type="ECO:0000313" key="4">
    <source>
        <dbReference type="Proteomes" id="UP001052140"/>
    </source>
</evidence>
<dbReference type="EMBL" id="UGTV01000015">
    <property type="protein sequence ID" value="SUC10339.1"/>
    <property type="molecule type" value="Genomic_DNA"/>
</dbReference>
<dbReference type="EMBL" id="BPUX01000022">
    <property type="protein sequence ID" value="GJH43009.1"/>
    <property type="molecule type" value="Genomic_DNA"/>
</dbReference>
<evidence type="ECO:0000313" key="3">
    <source>
        <dbReference type="Proteomes" id="UP000254704"/>
    </source>
</evidence>
<keyword evidence="4" id="KW-1185">Reference proteome</keyword>
<accession>A0A379EV94</accession>
<organism evidence="2 3">
    <name type="scientific">Pasteurella canis</name>
    <dbReference type="NCBI Taxonomy" id="753"/>
    <lineage>
        <taxon>Bacteria</taxon>
        <taxon>Pseudomonadati</taxon>
        <taxon>Pseudomonadota</taxon>
        <taxon>Gammaproteobacteria</taxon>
        <taxon>Pasteurellales</taxon>
        <taxon>Pasteurellaceae</taxon>
        <taxon>Pasteurella</taxon>
    </lineage>
</organism>
<evidence type="ECO:0000313" key="1">
    <source>
        <dbReference type="EMBL" id="GJH43009.1"/>
    </source>
</evidence>
<dbReference type="EC" id="2.7.1.-" evidence="2"/>
<protein>
    <submittedName>
        <fullName evidence="2">PTS system trehalose-specific transporter subunit IIBC</fullName>
        <ecNumber evidence="2">2.7.1.-</ecNumber>
    </submittedName>
</protein>
<gene>
    <name evidence="2" type="primary">treB</name>
    <name evidence="2" type="ORF">NCTC11621_01390</name>
    <name evidence="1" type="ORF">PA42_11830</name>
</gene>
<dbReference type="GO" id="GO:0016740">
    <property type="term" value="F:transferase activity"/>
    <property type="evidence" value="ECO:0007669"/>
    <property type="project" value="UniProtKB-KW"/>
</dbReference>
<dbReference type="AlphaFoldDB" id="A0A379EV94"/>
<dbReference type="RefSeq" id="WP_255313125.1">
    <property type="nucleotide sequence ID" value="NZ_BPUX01000022.1"/>
</dbReference>
<evidence type="ECO:0000313" key="2">
    <source>
        <dbReference type="EMBL" id="SUC10339.1"/>
    </source>
</evidence>
<dbReference type="Proteomes" id="UP001052140">
    <property type="component" value="Unassembled WGS sequence"/>
</dbReference>
<dbReference type="GeneID" id="74631397"/>
<dbReference type="Proteomes" id="UP000254704">
    <property type="component" value="Unassembled WGS sequence"/>
</dbReference>